<evidence type="ECO:0000256" key="1">
    <source>
        <dbReference type="SAM" id="Phobius"/>
    </source>
</evidence>
<feature type="transmembrane region" description="Helical" evidence="1">
    <location>
        <begin position="107"/>
        <end position="130"/>
    </location>
</feature>
<dbReference type="EMBL" id="BMLM01000001">
    <property type="protein sequence ID" value="GGN81928.1"/>
    <property type="molecule type" value="Genomic_DNA"/>
</dbReference>
<feature type="transmembrane region" description="Helical" evidence="1">
    <location>
        <begin position="73"/>
        <end position="95"/>
    </location>
</feature>
<evidence type="ECO:0000313" key="3">
    <source>
        <dbReference type="Proteomes" id="UP000626982"/>
    </source>
</evidence>
<organism evidence="2 3">
    <name type="scientific">Agrococcus terreus</name>
    <dbReference type="NCBI Taxonomy" id="574649"/>
    <lineage>
        <taxon>Bacteria</taxon>
        <taxon>Bacillati</taxon>
        <taxon>Actinomycetota</taxon>
        <taxon>Actinomycetes</taxon>
        <taxon>Micrococcales</taxon>
        <taxon>Microbacteriaceae</taxon>
        <taxon>Agrococcus</taxon>
    </lineage>
</organism>
<feature type="transmembrane region" description="Helical" evidence="1">
    <location>
        <begin position="24"/>
        <end position="46"/>
    </location>
</feature>
<feature type="transmembrane region" description="Helical" evidence="1">
    <location>
        <begin position="142"/>
        <end position="166"/>
    </location>
</feature>
<feature type="transmembrane region" description="Helical" evidence="1">
    <location>
        <begin position="234"/>
        <end position="258"/>
    </location>
</feature>
<sequence length="320" mass="32130">MSTETASTAALTDGRSHRRPVRRAPWWAALLLGAAAAALGLVPWLLTGGALPLQNLWETEPGPEGMPFVLLPFSQYAIVTIWALVTVGAAIAGVVGRALRPRLSRGAVAALGTGAISVQTAAVVQTSLVVDAGLPTGLLASLYLAALLGVAVLSIVGGALVLGLVAGAARGGALLGFAAAAVALAPWLSSLLLPQPALADQQLSTWVLAVVPWIPSVLVGAAIAWAGVRTAGRVVGAILSLALLWALPAAVTAAQAAAGTRAYARDPAALVDLAIDVLQEALLQPAVVVPRLVVAVVVAAVGLAAAALVRRSRSRGARRA</sequence>
<keyword evidence="1" id="KW-0812">Transmembrane</keyword>
<name>A0ABQ2KGV5_9MICO</name>
<proteinExistence type="predicted"/>
<feature type="transmembrane region" description="Helical" evidence="1">
    <location>
        <begin position="288"/>
        <end position="309"/>
    </location>
</feature>
<keyword evidence="1" id="KW-0472">Membrane</keyword>
<feature type="transmembrane region" description="Helical" evidence="1">
    <location>
        <begin position="205"/>
        <end position="227"/>
    </location>
</feature>
<keyword evidence="3" id="KW-1185">Reference proteome</keyword>
<accession>A0ABQ2KGV5</accession>
<reference evidence="3" key="1">
    <citation type="journal article" date="2019" name="Int. J. Syst. Evol. Microbiol.">
        <title>The Global Catalogue of Microorganisms (GCM) 10K type strain sequencing project: providing services to taxonomists for standard genome sequencing and annotation.</title>
        <authorList>
            <consortium name="The Broad Institute Genomics Platform"/>
            <consortium name="The Broad Institute Genome Sequencing Center for Infectious Disease"/>
            <person name="Wu L."/>
            <person name="Ma J."/>
        </authorList>
    </citation>
    <scope>NUCLEOTIDE SEQUENCE [LARGE SCALE GENOMIC DNA]</scope>
    <source>
        <strain evidence="3">CGMCC 1.6960</strain>
    </source>
</reference>
<feature type="transmembrane region" description="Helical" evidence="1">
    <location>
        <begin position="173"/>
        <end position="193"/>
    </location>
</feature>
<dbReference type="Proteomes" id="UP000626982">
    <property type="component" value="Unassembled WGS sequence"/>
</dbReference>
<dbReference type="RefSeq" id="WP_188716912.1">
    <property type="nucleotide sequence ID" value="NZ_BAABBD010000002.1"/>
</dbReference>
<keyword evidence="1" id="KW-1133">Transmembrane helix</keyword>
<protein>
    <submittedName>
        <fullName evidence="2">Uncharacterized protein</fullName>
    </submittedName>
</protein>
<gene>
    <name evidence="2" type="ORF">GCM10010968_11170</name>
</gene>
<comment type="caution">
    <text evidence="2">The sequence shown here is derived from an EMBL/GenBank/DDBJ whole genome shotgun (WGS) entry which is preliminary data.</text>
</comment>
<evidence type="ECO:0000313" key="2">
    <source>
        <dbReference type="EMBL" id="GGN81928.1"/>
    </source>
</evidence>